<proteinExistence type="predicted"/>
<sequence>MDLGKAKLPRTGLNVLLQAVHPLHGIAWTDGRQVYLTSILSTKGEVVFGHSNVVGHFEHVQGLYWGPVCCSCAPALLAVQQKKHVSIWELRLSSLQQNQLLCSQMCEASEPLPLLPQGCIWHPRMDLLAVMTKRDASVLFSVRVDNRRVRAKVTADGVIHCGCWTKDGTRLVLAIGEELHSFIWNDVRKELVVCSFCPVFEVGSPICAVAHTENCQIAVTTGFTLEHVGNAVHSLDVLSSRNGQKFQSSANALEDCLLLKSRRKSIDSEGSLAIEYISSSGPMDLTNILAKHRNSDPSPLIHSSQRDSSKDLFHLKLVTFSQKVTTTKKVNIHGILVPDILAFDSHSCSIAVASNICQTVLVYGVTSSSLVTIQQLQMEETERLKGLCFLADRLLLTIAKKSNEPVFLRSSNMDKYHIRLETRKLNYTDTKSASTILEENTSCPENKTRAKLSECKKLISFVGRESHFQQDSKLLTEELTQRSCIRDGNLEPDLMSLDVSEKIVGTANKASSPRLNLEVKEISESLAETLDRLFTRFTQLQRCLTETMDSKNYANKIFYPPLPEAPFVNVTYQNELAENVFVDEKKAVLLCEGKLCLRAVQELFSLTVVEMRHGSLWVVLAEDSDGFVPLNFSPKSNLTIRNGKHSLTGERSGCIINSSDEDEDTLTGSLKMA</sequence>
<dbReference type="Pfam" id="PF15390">
    <property type="entry name" value="WDCP"/>
    <property type="match status" value="2"/>
</dbReference>
<name>A0A6J2VCV5_CHACN</name>
<reference evidence="6" key="1">
    <citation type="submission" date="2025-08" db="UniProtKB">
        <authorList>
            <consortium name="RefSeq"/>
        </authorList>
    </citation>
    <scope>IDENTIFICATION</scope>
</reference>
<accession>A0A6J2VCV5</accession>
<evidence type="ECO:0000256" key="2">
    <source>
        <dbReference type="ARBA" id="ARBA00022574"/>
    </source>
</evidence>
<dbReference type="GO" id="GO:0019900">
    <property type="term" value="F:kinase binding"/>
    <property type="evidence" value="ECO:0007669"/>
    <property type="project" value="TreeGrafter"/>
</dbReference>
<keyword evidence="4" id="KW-0175">Coiled coil</keyword>
<keyword evidence="3" id="KW-0677">Repeat</keyword>
<gene>
    <name evidence="6" type="primary">LOC115811310</name>
</gene>
<protein>
    <recommendedName>
        <fullName evidence="1">WD repeat and coiled-coil-containing protein</fullName>
    </recommendedName>
</protein>
<organism evidence="5 6">
    <name type="scientific">Chanos chanos</name>
    <name type="common">Milkfish</name>
    <name type="synonym">Mugil chanos</name>
    <dbReference type="NCBI Taxonomy" id="29144"/>
    <lineage>
        <taxon>Eukaryota</taxon>
        <taxon>Metazoa</taxon>
        <taxon>Chordata</taxon>
        <taxon>Craniata</taxon>
        <taxon>Vertebrata</taxon>
        <taxon>Euteleostomi</taxon>
        <taxon>Actinopterygii</taxon>
        <taxon>Neopterygii</taxon>
        <taxon>Teleostei</taxon>
        <taxon>Ostariophysi</taxon>
        <taxon>Gonorynchiformes</taxon>
        <taxon>Chanidae</taxon>
        <taxon>Chanos</taxon>
    </lineage>
</organism>
<evidence type="ECO:0000256" key="4">
    <source>
        <dbReference type="ARBA" id="ARBA00023054"/>
    </source>
</evidence>
<dbReference type="InterPro" id="IPR028041">
    <property type="entry name" value="WDCP"/>
</dbReference>
<dbReference type="SUPFAM" id="SSF50960">
    <property type="entry name" value="TolB, C-terminal domain"/>
    <property type="match status" value="1"/>
</dbReference>
<evidence type="ECO:0000256" key="3">
    <source>
        <dbReference type="ARBA" id="ARBA00022737"/>
    </source>
</evidence>
<evidence type="ECO:0000313" key="6">
    <source>
        <dbReference type="RefSeq" id="XP_030629727.1"/>
    </source>
</evidence>
<dbReference type="InParanoid" id="A0A6J2VCV5"/>
<evidence type="ECO:0000256" key="1">
    <source>
        <dbReference type="ARBA" id="ARBA00015683"/>
    </source>
</evidence>
<dbReference type="GeneID" id="115811310"/>
<dbReference type="AlphaFoldDB" id="A0A6J2VCV5"/>
<dbReference type="Proteomes" id="UP000504632">
    <property type="component" value="Chromosome 1"/>
</dbReference>
<dbReference type="OrthoDB" id="6409262at2759"/>
<keyword evidence="5" id="KW-1185">Reference proteome</keyword>
<dbReference type="RefSeq" id="XP_030629727.1">
    <property type="nucleotide sequence ID" value="XM_030773867.1"/>
</dbReference>
<dbReference type="PANTHER" id="PTHR14897">
    <property type="entry name" value="WD REPEAT AND COILED-COIL-CONTAINING PROTEIN"/>
    <property type="match status" value="1"/>
</dbReference>
<dbReference type="PANTHER" id="PTHR14897:SF5">
    <property type="entry name" value="WD REPEAT AND COILED-COIL-CONTAINING PROTEIN"/>
    <property type="match status" value="1"/>
</dbReference>
<keyword evidence="2" id="KW-0853">WD repeat</keyword>
<evidence type="ECO:0000313" key="5">
    <source>
        <dbReference type="Proteomes" id="UP000504632"/>
    </source>
</evidence>